<feature type="domain" description="Sulfatase N-terminal" evidence="6">
    <location>
        <begin position="52"/>
        <end position="356"/>
    </location>
</feature>
<sequence length="478" mass="54590">MFQFLTTTQVGCRRSFPRHLLHRITTLAFLLTTATIPQLIYTPQLQADAKTPNIILIMADDMGYECVGANGGETYKTPHLDELAASGMRFENCFSQPLCTPSRVQIMTGIYNSRNYKEFGLLPEGSVTFGNVLRDGGYNTCIVGKWQLKGGFEGPNKFGFDEYCLWQLTRRGNRYPNPGLEVNHHEKDYRNGEYGPDIVSDYACDYIKRKADDDKPFFVYYPMILPHWPFEPTPDSEEWDPKARVNDDTEKGANKKSKKFFIDMVHYVDKIVGKIVKQLEDSGVRDETLILFTGDNGTYESIVSQFQGRDWRGGKRYMTDNGTRTTLIASWPKGITAGTINRDLLDFSDILPTLAEAGAADIPKNLKLSGRSFYPQLKGEKGTPREWVYCWYFRNGTPVDGGQKHAAGEFARNERYKLYKTGQFYDVSTDFYEQSPLSIDKLSDEQASIRKKLQQVIKEQTRENFDKKKRKNNSSGEN</sequence>
<evidence type="ECO:0000256" key="4">
    <source>
        <dbReference type="ARBA" id="ARBA00022837"/>
    </source>
</evidence>
<dbReference type="InterPro" id="IPR024607">
    <property type="entry name" value="Sulfatase_CS"/>
</dbReference>
<comment type="similarity">
    <text evidence="1">Belongs to the sulfatase family.</text>
</comment>
<dbReference type="GO" id="GO:0046872">
    <property type="term" value="F:metal ion binding"/>
    <property type="evidence" value="ECO:0007669"/>
    <property type="project" value="UniProtKB-KW"/>
</dbReference>
<dbReference type="AlphaFoldDB" id="A0A517QHL9"/>
<evidence type="ECO:0000256" key="5">
    <source>
        <dbReference type="SAM" id="Phobius"/>
    </source>
</evidence>
<dbReference type="SUPFAM" id="SSF53649">
    <property type="entry name" value="Alkaline phosphatase-like"/>
    <property type="match status" value="1"/>
</dbReference>
<keyword evidence="3 7" id="KW-0378">Hydrolase</keyword>
<evidence type="ECO:0000256" key="3">
    <source>
        <dbReference type="ARBA" id="ARBA00022801"/>
    </source>
</evidence>
<dbReference type="CDD" id="cd16151">
    <property type="entry name" value="sulfatase_like"/>
    <property type="match status" value="1"/>
</dbReference>
<dbReference type="InterPro" id="IPR017850">
    <property type="entry name" value="Alkaline_phosphatase_core_sf"/>
</dbReference>
<dbReference type="PROSITE" id="PS00523">
    <property type="entry name" value="SULFATASE_1"/>
    <property type="match status" value="1"/>
</dbReference>
<dbReference type="PANTHER" id="PTHR42693">
    <property type="entry name" value="ARYLSULFATASE FAMILY MEMBER"/>
    <property type="match status" value="1"/>
</dbReference>
<dbReference type="GO" id="GO:0004065">
    <property type="term" value="F:arylsulfatase activity"/>
    <property type="evidence" value="ECO:0007669"/>
    <property type="project" value="UniProtKB-EC"/>
</dbReference>
<evidence type="ECO:0000313" key="7">
    <source>
        <dbReference type="EMBL" id="QDT31128.1"/>
    </source>
</evidence>
<feature type="transmembrane region" description="Helical" evidence="5">
    <location>
        <begin position="20"/>
        <end position="41"/>
    </location>
</feature>
<dbReference type="Proteomes" id="UP000315724">
    <property type="component" value="Chromosome"/>
</dbReference>
<evidence type="ECO:0000259" key="6">
    <source>
        <dbReference type="Pfam" id="PF00884"/>
    </source>
</evidence>
<dbReference type="Gene3D" id="3.40.720.10">
    <property type="entry name" value="Alkaline Phosphatase, subunit A"/>
    <property type="match status" value="1"/>
</dbReference>
<evidence type="ECO:0000256" key="2">
    <source>
        <dbReference type="ARBA" id="ARBA00022723"/>
    </source>
</evidence>
<keyword evidence="5" id="KW-1133">Transmembrane helix</keyword>
<dbReference type="EMBL" id="CP036267">
    <property type="protein sequence ID" value="QDT31128.1"/>
    <property type="molecule type" value="Genomic_DNA"/>
</dbReference>
<dbReference type="OrthoDB" id="9783154at2"/>
<dbReference type="InterPro" id="IPR000917">
    <property type="entry name" value="Sulfatase_N"/>
</dbReference>
<keyword evidence="8" id="KW-1185">Reference proteome</keyword>
<dbReference type="PANTHER" id="PTHR42693:SF53">
    <property type="entry name" value="ENDO-4-O-SULFATASE"/>
    <property type="match status" value="1"/>
</dbReference>
<organism evidence="7 8">
    <name type="scientific">Thalassoglobus polymorphus</name>
    <dbReference type="NCBI Taxonomy" id="2527994"/>
    <lineage>
        <taxon>Bacteria</taxon>
        <taxon>Pseudomonadati</taxon>
        <taxon>Planctomycetota</taxon>
        <taxon>Planctomycetia</taxon>
        <taxon>Planctomycetales</taxon>
        <taxon>Planctomycetaceae</taxon>
        <taxon>Thalassoglobus</taxon>
    </lineage>
</organism>
<evidence type="ECO:0000256" key="1">
    <source>
        <dbReference type="ARBA" id="ARBA00008779"/>
    </source>
</evidence>
<dbReference type="InterPro" id="IPR050738">
    <property type="entry name" value="Sulfatase"/>
</dbReference>
<dbReference type="EC" id="3.1.6.1" evidence="7"/>
<dbReference type="KEGG" id="tpol:Mal48_03590"/>
<keyword evidence="2" id="KW-0479">Metal-binding</keyword>
<evidence type="ECO:0000313" key="8">
    <source>
        <dbReference type="Proteomes" id="UP000315724"/>
    </source>
</evidence>
<protein>
    <submittedName>
        <fullName evidence="7">Arylsulfatase</fullName>
        <ecNumber evidence="7">3.1.6.1</ecNumber>
    </submittedName>
</protein>
<keyword evidence="4" id="KW-0106">Calcium</keyword>
<accession>A0A517QHL9</accession>
<name>A0A517QHL9_9PLAN</name>
<dbReference type="Pfam" id="PF00884">
    <property type="entry name" value="Sulfatase"/>
    <property type="match status" value="1"/>
</dbReference>
<gene>
    <name evidence="7" type="primary">atsA_4</name>
    <name evidence="7" type="ORF">Mal48_03590</name>
</gene>
<proteinExistence type="inferred from homology"/>
<keyword evidence="5" id="KW-0472">Membrane</keyword>
<reference evidence="7 8" key="1">
    <citation type="submission" date="2019-02" db="EMBL/GenBank/DDBJ databases">
        <title>Deep-cultivation of Planctomycetes and their phenomic and genomic characterization uncovers novel biology.</title>
        <authorList>
            <person name="Wiegand S."/>
            <person name="Jogler M."/>
            <person name="Boedeker C."/>
            <person name="Pinto D."/>
            <person name="Vollmers J."/>
            <person name="Rivas-Marin E."/>
            <person name="Kohn T."/>
            <person name="Peeters S.H."/>
            <person name="Heuer A."/>
            <person name="Rast P."/>
            <person name="Oberbeckmann S."/>
            <person name="Bunk B."/>
            <person name="Jeske O."/>
            <person name="Meyerdierks A."/>
            <person name="Storesund J.E."/>
            <person name="Kallscheuer N."/>
            <person name="Luecker S."/>
            <person name="Lage O.M."/>
            <person name="Pohl T."/>
            <person name="Merkel B.J."/>
            <person name="Hornburger P."/>
            <person name="Mueller R.-W."/>
            <person name="Bruemmer F."/>
            <person name="Labrenz M."/>
            <person name="Spormann A.M."/>
            <person name="Op den Camp H."/>
            <person name="Overmann J."/>
            <person name="Amann R."/>
            <person name="Jetten M.S.M."/>
            <person name="Mascher T."/>
            <person name="Medema M.H."/>
            <person name="Devos D.P."/>
            <person name="Kaster A.-K."/>
            <person name="Ovreas L."/>
            <person name="Rohde M."/>
            <person name="Galperin M.Y."/>
            <person name="Jogler C."/>
        </authorList>
    </citation>
    <scope>NUCLEOTIDE SEQUENCE [LARGE SCALE GENOMIC DNA]</scope>
    <source>
        <strain evidence="7 8">Mal48</strain>
    </source>
</reference>
<keyword evidence="5" id="KW-0812">Transmembrane</keyword>